<sequence length="355" mass="40896">MMSVQMFLLLDLLIMTNVYKVTGELPFPQNIRVKAVNTQYILEWDWNPQQYDERVRFTVEYIFAYQRHLKGQSSNRVCYRVPQTQCDFTYLDIHYSGEYYLRLRAESKNITSVWKEIKFCPEEHSALGPPSKVDVESRNGVLKVYITDPLTHKNESMQNLMKIYFLIVYWKNTSMAENRTLTINNAETLLTGLEPWTLYCLRVQAFNIQFRKRSQFTEPVCQLTTCKDDGQTPVWMALFVFISSVGLLLFCSYGVYVIYKVIKYSCFPQLPDSMQLYEITPNLQNTEMLLKEAERELCCEMVSVELIEPSPPIEPASASVKHDCQNSADSGVYSSEEGSGGAHATEPPAEATAEK</sequence>
<dbReference type="Pfam" id="PF09294">
    <property type="entry name" value="Interfer-bind"/>
    <property type="match status" value="1"/>
</dbReference>
<accession>A0A344X2G2</accession>
<dbReference type="Gene3D" id="2.60.40.10">
    <property type="entry name" value="Immunoglobulins"/>
    <property type="match status" value="2"/>
</dbReference>
<organism evidence="5">
    <name type="scientific">Acipenser dabryanus</name>
    <name type="common">Yangtze sturgeon</name>
    <name type="synonym">Dabry's sturgeon</name>
    <dbReference type="NCBI Taxonomy" id="62061"/>
    <lineage>
        <taxon>Eukaryota</taxon>
        <taxon>Metazoa</taxon>
        <taxon>Chordata</taxon>
        <taxon>Craniata</taxon>
        <taxon>Vertebrata</taxon>
        <taxon>Euteleostomi</taxon>
        <taxon>Actinopterygii</taxon>
        <taxon>Chondrostei</taxon>
        <taxon>Acipenseriformes</taxon>
        <taxon>Acipenseridae</taxon>
        <taxon>Acipenser</taxon>
    </lineage>
</organism>
<evidence type="ECO:0000259" key="4">
    <source>
        <dbReference type="PROSITE" id="PS50853"/>
    </source>
</evidence>
<dbReference type="GO" id="GO:0004896">
    <property type="term" value="F:cytokine receptor activity"/>
    <property type="evidence" value="ECO:0007669"/>
    <property type="project" value="TreeGrafter"/>
</dbReference>
<dbReference type="InterPro" id="IPR013783">
    <property type="entry name" value="Ig-like_fold"/>
</dbReference>
<protein>
    <submittedName>
        <fullName evidence="5">CRFB5b</fullName>
    </submittedName>
</protein>
<keyword evidence="2" id="KW-0812">Transmembrane</keyword>
<dbReference type="Pfam" id="PF01108">
    <property type="entry name" value="Tissue_fac"/>
    <property type="match status" value="1"/>
</dbReference>
<evidence type="ECO:0000313" key="5">
    <source>
        <dbReference type="EMBL" id="AXE71847.1"/>
    </source>
</evidence>
<dbReference type="EMBL" id="MF741649">
    <property type="protein sequence ID" value="AXE71847.1"/>
    <property type="molecule type" value="mRNA"/>
</dbReference>
<feature type="chain" id="PRO_5016708267" evidence="3">
    <location>
        <begin position="24"/>
        <end position="355"/>
    </location>
</feature>
<feature type="domain" description="Fibronectin type-III" evidence="4">
    <location>
        <begin position="129"/>
        <end position="228"/>
    </location>
</feature>
<dbReference type="InterPro" id="IPR050650">
    <property type="entry name" value="Type-II_Cytokine-TF_Rcpt"/>
</dbReference>
<dbReference type="AlphaFoldDB" id="A0A344X2G2"/>
<evidence type="ECO:0000256" key="2">
    <source>
        <dbReference type="SAM" id="Phobius"/>
    </source>
</evidence>
<evidence type="ECO:0000256" key="1">
    <source>
        <dbReference type="SAM" id="MobiDB-lite"/>
    </source>
</evidence>
<feature type="transmembrane region" description="Helical" evidence="2">
    <location>
        <begin position="234"/>
        <end position="259"/>
    </location>
</feature>
<dbReference type="InterPro" id="IPR036116">
    <property type="entry name" value="FN3_sf"/>
</dbReference>
<dbReference type="InterPro" id="IPR015373">
    <property type="entry name" value="Interferon/interleukin_rcp_dom"/>
</dbReference>
<dbReference type="PROSITE" id="PS50853">
    <property type="entry name" value="FN3"/>
    <property type="match status" value="1"/>
</dbReference>
<dbReference type="CDD" id="cd00063">
    <property type="entry name" value="FN3"/>
    <property type="match status" value="2"/>
</dbReference>
<feature type="compositionally biased region" description="Low complexity" evidence="1">
    <location>
        <begin position="344"/>
        <end position="355"/>
    </location>
</feature>
<dbReference type="PANTHER" id="PTHR20859">
    <property type="entry name" value="INTERFERON/INTERLEUKIN RECEPTOR"/>
    <property type="match status" value="1"/>
</dbReference>
<dbReference type="GO" id="GO:0005886">
    <property type="term" value="C:plasma membrane"/>
    <property type="evidence" value="ECO:0007669"/>
    <property type="project" value="TreeGrafter"/>
</dbReference>
<dbReference type="SMART" id="SM00060">
    <property type="entry name" value="FN3"/>
    <property type="match status" value="2"/>
</dbReference>
<dbReference type="InterPro" id="IPR003961">
    <property type="entry name" value="FN3_dom"/>
</dbReference>
<keyword evidence="2" id="KW-1133">Transmembrane helix</keyword>
<feature type="region of interest" description="Disordered" evidence="1">
    <location>
        <begin position="313"/>
        <end position="355"/>
    </location>
</feature>
<feature type="signal peptide" evidence="3">
    <location>
        <begin position="1"/>
        <end position="23"/>
    </location>
</feature>
<dbReference type="SUPFAM" id="SSF49265">
    <property type="entry name" value="Fibronectin type III"/>
    <property type="match status" value="2"/>
</dbReference>
<name>A0A344X2G2_ACIDA</name>
<dbReference type="PANTHER" id="PTHR20859:SF85">
    <property type="entry name" value="INTERFERON ALPHA_BETA RECEPTOR 1 ISOFORM X1"/>
    <property type="match status" value="1"/>
</dbReference>
<proteinExistence type="evidence at transcript level"/>
<evidence type="ECO:0000256" key="3">
    <source>
        <dbReference type="SAM" id="SignalP"/>
    </source>
</evidence>
<reference evidence="5" key="1">
    <citation type="submission" date="2017-08" db="EMBL/GenBank/DDBJ databases">
        <title>expression analysis of the interferon receptor in Dabry's sturgeon.</title>
        <authorList>
            <person name="Luo K."/>
        </authorList>
    </citation>
    <scope>NUCLEOTIDE SEQUENCE</scope>
</reference>
<keyword evidence="2" id="KW-0472">Membrane</keyword>
<keyword evidence="3" id="KW-0732">Signal</keyword>